<name>D8P7H7_9BACT</name>
<feature type="compositionally biased region" description="Polar residues" evidence="1">
    <location>
        <begin position="1"/>
        <end position="12"/>
    </location>
</feature>
<feature type="region of interest" description="Disordered" evidence="1">
    <location>
        <begin position="1"/>
        <end position="53"/>
    </location>
</feature>
<keyword evidence="3" id="KW-1185">Reference proteome</keyword>
<sequence>MHRASRNASSGQEAGHPDEPLPQNIRLQSAIQFGPPARAQVAPNSQEWSPARR</sequence>
<organism evidence="2 3">
    <name type="scientific">Nitrospira defluvii</name>
    <dbReference type="NCBI Taxonomy" id="330214"/>
    <lineage>
        <taxon>Bacteria</taxon>
        <taxon>Pseudomonadati</taxon>
        <taxon>Nitrospirota</taxon>
        <taxon>Nitrospiria</taxon>
        <taxon>Nitrospirales</taxon>
        <taxon>Nitrospiraceae</taxon>
        <taxon>Nitrospira</taxon>
    </lineage>
</organism>
<dbReference type="Proteomes" id="UP000001660">
    <property type="component" value="Chromosome"/>
</dbReference>
<accession>D8P7H7</accession>
<feature type="compositionally biased region" description="Polar residues" evidence="1">
    <location>
        <begin position="42"/>
        <end position="53"/>
    </location>
</feature>
<evidence type="ECO:0000313" key="2">
    <source>
        <dbReference type="EMBL" id="CBK43323.1"/>
    </source>
</evidence>
<protein>
    <submittedName>
        <fullName evidence="2">Uncharacterized protein</fullName>
    </submittedName>
</protein>
<dbReference type="EMBL" id="FP929003">
    <property type="protein sequence ID" value="CBK43323.1"/>
    <property type="molecule type" value="Genomic_DNA"/>
</dbReference>
<evidence type="ECO:0000256" key="1">
    <source>
        <dbReference type="SAM" id="MobiDB-lite"/>
    </source>
</evidence>
<gene>
    <name evidence="2" type="ORF">NIDE3645</name>
</gene>
<dbReference type="KEGG" id="nde:NIDE3645"/>
<dbReference type="STRING" id="330214.NIDE3645"/>
<proteinExistence type="predicted"/>
<dbReference type="AlphaFoldDB" id="D8P7H7"/>
<reference evidence="2 3" key="1">
    <citation type="journal article" date="2010" name="Proc. Natl. Acad. Sci. U.S.A.">
        <title>A Nitrospira metagenome illuminates the physiology and evolution of globally important nitrite-oxidizing bacteria.</title>
        <authorList>
            <person name="Lucker S."/>
            <person name="Wagner M."/>
            <person name="Maixner F."/>
            <person name="Pelletier E."/>
            <person name="Koch H."/>
            <person name="Vacherie B."/>
            <person name="Rattei T."/>
            <person name="Sinninghe Damste J."/>
            <person name="Spieck E."/>
            <person name="Le Paslier D."/>
            <person name="Daims H."/>
        </authorList>
    </citation>
    <scope>NUCLEOTIDE SEQUENCE [LARGE SCALE GENOMIC DNA]</scope>
</reference>
<dbReference type="HOGENOM" id="CLU_3059682_0_0_0"/>
<evidence type="ECO:0000313" key="3">
    <source>
        <dbReference type="Proteomes" id="UP000001660"/>
    </source>
</evidence>